<name>A0ABR0UHV0_REHGL</name>
<keyword evidence="3" id="KW-1185">Reference proteome</keyword>
<dbReference type="InterPro" id="IPR001810">
    <property type="entry name" value="F-box_dom"/>
</dbReference>
<dbReference type="InterPro" id="IPR036047">
    <property type="entry name" value="F-box-like_dom_sf"/>
</dbReference>
<dbReference type="PROSITE" id="PS50181">
    <property type="entry name" value="FBOX"/>
    <property type="match status" value="1"/>
</dbReference>
<proteinExistence type="predicted"/>
<dbReference type="PANTHER" id="PTHR33784:SF10">
    <property type="entry name" value="F-BOX PROTEIN"/>
    <property type="match status" value="1"/>
</dbReference>
<dbReference type="PANTHER" id="PTHR33784">
    <property type="entry name" value="OS05G0482100 PROTEIN"/>
    <property type="match status" value="1"/>
</dbReference>
<evidence type="ECO:0000313" key="2">
    <source>
        <dbReference type="EMBL" id="KAK6122057.1"/>
    </source>
</evidence>
<organism evidence="2 3">
    <name type="scientific">Rehmannia glutinosa</name>
    <name type="common">Chinese foxglove</name>
    <dbReference type="NCBI Taxonomy" id="99300"/>
    <lineage>
        <taxon>Eukaryota</taxon>
        <taxon>Viridiplantae</taxon>
        <taxon>Streptophyta</taxon>
        <taxon>Embryophyta</taxon>
        <taxon>Tracheophyta</taxon>
        <taxon>Spermatophyta</taxon>
        <taxon>Magnoliopsida</taxon>
        <taxon>eudicotyledons</taxon>
        <taxon>Gunneridae</taxon>
        <taxon>Pentapetalae</taxon>
        <taxon>asterids</taxon>
        <taxon>lamiids</taxon>
        <taxon>Lamiales</taxon>
        <taxon>Orobanchaceae</taxon>
        <taxon>Rehmannieae</taxon>
        <taxon>Rehmannia</taxon>
    </lineage>
</organism>
<accession>A0ABR0UHV0</accession>
<reference evidence="2 3" key="1">
    <citation type="journal article" date="2021" name="Comput. Struct. Biotechnol. J.">
        <title>De novo genome assembly of the potent medicinal plant Rehmannia glutinosa using nanopore technology.</title>
        <authorList>
            <person name="Ma L."/>
            <person name="Dong C."/>
            <person name="Song C."/>
            <person name="Wang X."/>
            <person name="Zheng X."/>
            <person name="Niu Y."/>
            <person name="Chen S."/>
            <person name="Feng W."/>
        </authorList>
    </citation>
    <scope>NUCLEOTIDE SEQUENCE [LARGE SCALE GENOMIC DNA]</scope>
    <source>
        <strain evidence="2">DH-2019</strain>
    </source>
</reference>
<dbReference type="Proteomes" id="UP001318860">
    <property type="component" value="Unassembled WGS sequence"/>
</dbReference>
<evidence type="ECO:0000313" key="3">
    <source>
        <dbReference type="Proteomes" id="UP001318860"/>
    </source>
</evidence>
<feature type="domain" description="F-box" evidence="1">
    <location>
        <begin position="20"/>
        <end position="69"/>
    </location>
</feature>
<dbReference type="SUPFAM" id="SSF81383">
    <property type="entry name" value="F-box domain"/>
    <property type="match status" value="1"/>
</dbReference>
<dbReference type="InterPro" id="IPR040338">
    <property type="entry name" value="At1g67623-like"/>
</dbReference>
<dbReference type="EMBL" id="JABTTQ020002792">
    <property type="protein sequence ID" value="KAK6122057.1"/>
    <property type="molecule type" value="Genomic_DNA"/>
</dbReference>
<gene>
    <name evidence="2" type="ORF">DH2020_044197</name>
</gene>
<dbReference type="InterPro" id="IPR057136">
    <property type="entry name" value="At2g35280_TPR_dom"/>
</dbReference>
<sequence length="240" mass="28050">MTRHPKKNYMMMKGSSINCSTTFDSIPNELISEVLSRVAASSLTDMFNAKLSCKILNEIAEEKQVYQRVSLDKFPIVPWKPLNEKQQAFLNKCQQSENPDFMYRQAVLDYFNKTDLRSACQHLEKAVKLGHIGSQYLTCIILLLCGDDELIKASIKILSDFRKSKFTKRILKLCRKKLIRILRQMWVKNYLLIQPPTFCSTPNQHQWKSQWSEDDDNIKCEACIADREIRIISSTYNYYL</sequence>
<dbReference type="Pfam" id="PF23310">
    <property type="entry name" value="TPR_27"/>
    <property type="match status" value="1"/>
</dbReference>
<protein>
    <recommendedName>
        <fullName evidence="1">F-box domain-containing protein</fullName>
    </recommendedName>
</protein>
<evidence type="ECO:0000259" key="1">
    <source>
        <dbReference type="PROSITE" id="PS50181"/>
    </source>
</evidence>
<comment type="caution">
    <text evidence="2">The sequence shown here is derived from an EMBL/GenBank/DDBJ whole genome shotgun (WGS) entry which is preliminary data.</text>
</comment>